<evidence type="ECO:0000256" key="6">
    <source>
        <dbReference type="ARBA" id="ARBA00022737"/>
    </source>
</evidence>
<keyword evidence="10" id="KW-0325">Glycoprotein</keyword>
<protein>
    <recommendedName>
        <fullName evidence="13">Receptor-like protein 12</fullName>
    </recommendedName>
</protein>
<dbReference type="InterPro" id="IPR032675">
    <property type="entry name" value="LRR_dom_sf"/>
</dbReference>
<keyword evidence="9" id="KW-0675">Receptor</keyword>
<keyword evidence="8" id="KW-0472">Membrane</keyword>
<dbReference type="EMBL" id="JAHUZN010000001">
    <property type="protein sequence ID" value="KAG8502478.1"/>
    <property type="molecule type" value="Genomic_DNA"/>
</dbReference>
<keyword evidence="6" id="KW-0677">Repeat</keyword>
<dbReference type="Pfam" id="PF13855">
    <property type="entry name" value="LRR_8"/>
    <property type="match status" value="3"/>
</dbReference>
<dbReference type="PANTHER" id="PTHR27004">
    <property type="entry name" value="RECEPTOR-LIKE PROTEIN 12 ISOFORM X1"/>
    <property type="match status" value="1"/>
</dbReference>
<keyword evidence="4" id="KW-0433">Leucine-rich repeat</keyword>
<evidence type="ECO:0000256" key="5">
    <source>
        <dbReference type="ARBA" id="ARBA00022692"/>
    </source>
</evidence>
<evidence type="ECO:0000256" key="10">
    <source>
        <dbReference type="ARBA" id="ARBA00023180"/>
    </source>
</evidence>
<name>A0A8J6DEG8_9ROSI</name>
<dbReference type="InterPro" id="IPR003591">
    <property type="entry name" value="Leu-rich_rpt_typical-subtyp"/>
</dbReference>
<evidence type="ECO:0000313" key="11">
    <source>
        <dbReference type="EMBL" id="KAG8502478.1"/>
    </source>
</evidence>
<keyword evidence="7" id="KW-1133">Transmembrane helix</keyword>
<dbReference type="Gene3D" id="3.80.10.10">
    <property type="entry name" value="Ribonuclease Inhibitor"/>
    <property type="match status" value="2"/>
</dbReference>
<keyword evidence="3" id="KW-1003">Cell membrane</keyword>
<proteinExistence type="inferred from homology"/>
<evidence type="ECO:0000256" key="9">
    <source>
        <dbReference type="ARBA" id="ARBA00023170"/>
    </source>
</evidence>
<evidence type="ECO:0000256" key="7">
    <source>
        <dbReference type="ARBA" id="ARBA00022989"/>
    </source>
</evidence>
<comment type="similarity">
    <text evidence="2">Belongs to the RLP family.</text>
</comment>
<dbReference type="PRINTS" id="PR00019">
    <property type="entry name" value="LEURICHRPT"/>
</dbReference>
<evidence type="ECO:0000256" key="3">
    <source>
        <dbReference type="ARBA" id="ARBA00022475"/>
    </source>
</evidence>
<dbReference type="InterPro" id="IPR001611">
    <property type="entry name" value="Leu-rich_rpt"/>
</dbReference>
<accession>A0A8J6DEG8</accession>
<comment type="subcellular location">
    <subcellularLocation>
        <location evidence="1">Cell membrane</location>
        <topology evidence="1">Single-pass type I membrane protein</topology>
    </subcellularLocation>
</comment>
<dbReference type="AlphaFoldDB" id="A0A8J6DEG8"/>
<dbReference type="SUPFAM" id="SSF52058">
    <property type="entry name" value="L domain-like"/>
    <property type="match status" value="2"/>
</dbReference>
<evidence type="ECO:0000256" key="2">
    <source>
        <dbReference type="ARBA" id="ARBA00009592"/>
    </source>
</evidence>
<keyword evidence="5" id="KW-0812">Transmembrane</keyword>
<reference evidence="11 12" key="1">
    <citation type="journal article" date="2021" name="bioRxiv">
        <title>The Gossypium anomalum genome as a resource for cotton improvement and evolutionary analysis of hybrid incompatibility.</title>
        <authorList>
            <person name="Grover C.E."/>
            <person name="Yuan D."/>
            <person name="Arick M.A."/>
            <person name="Miller E.R."/>
            <person name="Hu G."/>
            <person name="Peterson D.G."/>
            <person name="Wendel J.F."/>
            <person name="Udall J.A."/>
        </authorList>
    </citation>
    <scope>NUCLEOTIDE SEQUENCE [LARGE SCALE GENOMIC DNA]</scope>
    <source>
        <strain evidence="11">JFW-Udall</strain>
        <tissue evidence="11">Leaf</tissue>
    </source>
</reference>
<evidence type="ECO:0000256" key="8">
    <source>
        <dbReference type="ARBA" id="ARBA00023136"/>
    </source>
</evidence>
<gene>
    <name evidence="11" type="ORF">CXB51_000344</name>
</gene>
<dbReference type="GO" id="GO:0005886">
    <property type="term" value="C:plasma membrane"/>
    <property type="evidence" value="ECO:0007669"/>
    <property type="project" value="UniProtKB-SubCell"/>
</dbReference>
<dbReference type="SMART" id="SM00365">
    <property type="entry name" value="LRR_SD22"/>
    <property type="match status" value="4"/>
</dbReference>
<evidence type="ECO:0000256" key="1">
    <source>
        <dbReference type="ARBA" id="ARBA00004251"/>
    </source>
</evidence>
<dbReference type="OrthoDB" id="676979at2759"/>
<organism evidence="11 12">
    <name type="scientific">Gossypium anomalum</name>
    <dbReference type="NCBI Taxonomy" id="47600"/>
    <lineage>
        <taxon>Eukaryota</taxon>
        <taxon>Viridiplantae</taxon>
        <taxon>Streptophyta</taxon>
        <taxon>Embryophyta</taxon>
        <taxon>Tracheophyta</taxon>
        <taxon>Spermatophyta</taxon>
        <taxon>Magnoliopsida</taxon>
        <taxon>eudicotyledons</taxon>
        <taxon>Gunneridae</taxon>
        <taxon>Pentapetalae</taxon>
        <taxon>rosids</taxon>
        <taxon>malvids</taxon>
        <taxon>Malvales</taxon>
        <taxon>Malvaceae</taxon>
        <taxon>Malvoideae</taxon>
        <taxon>Gossypium</taxon>
    </lineage>
</organism>
<comment type="caution">
    <text evidence="11">The sequence shown here is derived from an EMBL/GenBank/DDBJ whole genome shotgun (WGS) entry which is preliminary data.</text>
</comment>
<evidence type="ECO:0000256" key="4">
    <source>
        <dbReference type="ARBA" id="ARBA00022614"/>
    </source>
</evidence>
<sequence>MKKEKYILDCYLPKSNWSSTLKYFNLYNNHFGGSIPVSIGNLTKITFLDLSLNEFEGQLPSTLISLKQLTDLDLSSNRLEGPLPTHVTWLQNLNEFFLNDNLLTRGIPSWPFTLPSLKYLHLSNNSLTGPIDKIQKPNSVQEVYLAYNHMHGEIPSSFFNLANLIELDLSSNNFCGVIKSDMLLKLKNLETLILSSNNFSGAIKLDVLSKLENLTMLELSNNKLLSFSSDDGVNSTFQKLETLYFSSCNVQQFPNILISAKILRYLDLSNNAIKGSIFKWESEGWERLFYLNLSHNLLMSLEQFLGENLHILDLRSNLLQGPLLAPLPPSLEEFWISNNNLTGEIAPSICNLTYPQILNLSRNHLGGIIPKCLGSSSYGPRIINLQKNNFKGKIPDFCADYNGLINLALNDNQLEGPFPRSLINCTFLKFLNLANNKLNDTFPRWLGALPALQVLILRFNRFHGFLNIFEDIRPSFSSLQIVDLSENEFNGVLPTTFFQNLNSLTHARNLSELVLQESDKEGLTPLYALHFYDQVSVNVTWKKSEMELEYIRTLPIFTAIDFSNNRFSGKIPEAIGELRTLEVLNLSHNSFTGNIPPSLGNLVELESLDLSSNNLSGEIPSQMTKLTFLEVLNFSHNNLVGPIPHGNQFNTFENDFYYGNLGLCGFPLTKQCGNGEGPKPPAPKRKEAEGSPVAFIWKLVMRGYGCGVVLGLSTGYIVFTIGRPWWFFTDKAYSFFLSYLVVPEEDAALLLYVLARNSMFSEFIFMSSDLKKGFKLASEDNLLCFLFNI</sequence>
<evidence type="ECO:0000313" key="12">
    <source>
        <dbReference type="Proteomes" id="UP000701853"/>
    </source>
</evidence>
<dbReference type="Proteomes" id="UP000701853">
    <property type="component" value="Chromosome 1"/>
</dbReference>
<dbReference type="FunFam" id="3.80.10.10:FF:000095">
    <property type="entry name" value="LRR receptor-like serine/threonine-protein kinase GSO1"/>
    <property type="match status" value="2"/>
</dbReference>
<dbReference type="Pfam" id="PF00560">
    <property type="entry name" value="LRR_1"/>
    <property type="match status" value="5"/>
</dbReference>
<keyword evidence="12" id="KW-1185">Reference proteome</keyword>
<evidence type="ECO:0008006" key="13">
    <source>
        <dbReference type="Google" id="ProtNLM"/>
    </source>
</evidence>
<dbReference type="SMART" id="SM00369">
    <property type="entry name" value="LRR_TYP"/>
    <property type="match status" value="10"/>
</dbReference>
<dbReference type="PANTHER" id="PTHR27004:SF181">
    <property type="entry name" value="TOLL-LIKE RECEPTOR 8"/>
    <property type="match status" value="1"/>
</dbReference>